<protein>
    <submittedName>
        <fullName evidence="2">Uncharacterized protein</fullName>
    </submittedName>
</protein>
<sequence>MEAREKSKGLFFISIKKIVFVILLISINLKSNAQAGQGCVVSDIFFGTRIYVSYTGDRTFITNYPIYEDVFSVACANGATNQIKKLGTGGTQNCAIGSVFVYQTGKIYNYTTFTCPLDDYLPLLFVPIALVGVWRIKMANKKRQSFSSKLKY</sequence>
<keyword evidence="3" id="KW-1185">Reference proteome</keyword>
<keyword evidence="1" id="KW-1133">Transmembrane helix</keyword>
<reference evidence="2 3" key="1">
    <citation type="submission" date="2018-08" db="EMBL/GenBank/DDBJ databases">
        <title>Mucilaginibacter sp. MYSH2.</title>
        <authorList>
            <person name="Seo T."/>
        </authorList>
    </citation>
    <scope>NUCLEOTIDE SEQUENCE [LARGE SCALE GENOMIC DNA]</scope>
    <source>
        <strain evidence="2 3">MYSH2</strain>
    </source>
</reference>
<gene>
    <name evidence="2" type="ORF">D0C36_08850</name>
</gene>
<dbReference type="Proteomes" id="UP000264217">
    <property type="component" value="Unassembled WGS sequence"/>
</dbReference>
<proteinExistence type="predicted"/>
<dbReference type="AlphaFoldDB" id="A0A372P1I9"/>
<organism evidence="2 3">
    <name type="scientific">Mucilaginibacter conchicola</name>
    <dbReference type="NCBI Taxonomy" id="2303333"/>
    <lineage>
        <taxon>Bacteria</taxon>
        <taxon>Pseudomonadati</taxon>
        <taxon>Bacteroidota</taxon>
        <taxon>Sphingobacteriia</taxon>
        <taxon>Sphingobacteriales</taxon>
        <taxon>Sphingobacteriaceae</taxon>
        <taxon>Mucilaginibacter</taxon>
    </lineage>
</organism>
<dbReference type="EMBL" id="QWDC01000001">
    <property type="protein sequence ID" value="RFZ95607.1"/>
    <property type="molecule type" value="Genomic_DNA"/>
</dbReference>
<feature type="transmembrane region" description="Helical" evidence="1">
    <location>
        <begin position="120"/>
        <end position="136"/>
    </location>
</feature>
<feature type="transmembrane region" description="Helical" evidence="1">
    <location>
        <begin position="9"/>
        <end position="27"/>
    </location>
</feature>
<keyword evidence="1" id="KW-0812">Transmembrane</keyword>
<name>A0A372P1I9_9SPHI</name>
<comment type="caution">
    <text evidence="2">The sequence shown here is derived from an EMBL/GenBank/DDBJ whole genome shotgun (WGS) entry which is preliminary data.</text>
</comment>
<accession>A0A372P1I9</accession>
<evidence type="ECO:0000313" key="3">
    <source>
        <dbReference type="Proteomes" id="UP000264217"/>
    </source>
</evidence>
<keyword evidence="1" id="KW-0472">Membrane</keyword>
<evidence type="ECO:0000313" key="2">
    <source>
        <dbReference type="EMBL" id="RFZ95607.1"/>
    </source>
</evidence>
<evidence type="ECO:0000256" key="1">
    <source>
        <dbReference type="SAM" id="Phobius"/>
    </source>
</evidence>
<dbReference type="OrthoDB" id="770467at2"/>
<dbReference type="RefSeq" id="WP_117391157.1">
    <property type="nucleotide sequence ID" value="NZ_QWDC01000001.1"/>
</dbReference>